<accession>A0A840VDY1</accession>
<dbReference type="RefSeq" id="WP_183267083.1">
    <property type="nucleotide sequence ID" value="NZ_JACHFJ010000012.1"/>
</dbReference>
<dbReference type="PANTHER" id="PTHR12677">
    <property type="entry name" value="GOLGI APPARATUS MEMBRANE PROTEIN TVP38-RELATED"/>
    <property type="match status" value="1"/>
</dbReference>
<evidence type="ECO:0000256" key="4">
    <source>
        <dbReference type="ARBA" id="ARBA00022989"/>
    </source>
</evidence>
<evidence type="ECO:0000259" key="7">
    <source>
        <dbReference type="Pfam" id="PF09335"/>
    </source>
</evidence>
<keyword evidence="4 6" id="KW-1133">Transmembrane helix</keyword>
<feature type="transmembrane region" description="Helical" evidence="6">
    <location>
        <begin position="59"/>
        <end position="77"/>
    </location>
</feature>
<dbReference type="PANTHER" id="PTHR12677:SF59">
    <property type="entry name" value="GOLGI APPARATUS MEMBRANE PROTEIN TVP38-RELATED"/>
    <property type="match status" value="1"/>
</dbReference>
<evidence type="ECO:0000256" key="5">
    <source>
        <dbReference type="ARBA" id="ARBA00023136"/>
    </source>
</evidence>
<evidence type="ECO:0000256" key="3">
    <source>
        <dbReference type="ARBA" id="ARBA00022692"/>
    </source>
</evidence>
<feature type="transmembrane region" description="Helical" evidence="6">
    <location>
        <begin position="198"/>
        <end position="217"/>
    </location>
</feature>
<dbReference type="InterPro" id="IPR015414">
    <property type="entry name" value="TMEM64"/>
</dbReference>
<sequence length="224" mass="23223">MSQFLPRAATATVAAKALKPALMAGGLIALAAALPLVSNGAAQTELANTLAQGGVRGQSLFLLLATFLTAIGLPRQIPAFAAGYAFGPVYGTAIALVSQVLACSLDFIWARAIGQSFIRRRFGARLSRIDATLSTHPFITTLTLRLMPVGNNLVLNLLAGLTSVRLLPFLAASAIGFVPQTVVFALFGKGSAPSHAHLLLIGCGMFLASAALGVLLFRRARPTA</sequence>
<evidence type="ECO:0000256" key="1">
    <source>
        <dbReference type="ARBA" id="ARBA00004651"/>
    </source>
</evidence>
<gene>
    <name evidence="8" type="ORF">HNP71_002333</name>
</gene>
<comment type="caution">
    <text evidence="8">The sequence shown here is derived from an EMBL/GenBank/DDBJ whole genome shotgun (WGS) entry which is preliminary data.</text>
</comment>
<feature type="transmembrane region" description="Helical" evidence="6">
    <location>
        <begin position="20"/>
        <end position="38"/>
    </location>
</feature>
<comment type="similarity">
    <text evidence="6">Belongs to the TVP38/TMEM64 family.</text>
</comment>
<keyword evidence="9" id="KW-1185">Reference proteome</keyword>
<dbReference type="Proteomes" id="UP000553706">
    <property type="component" value="Unassembled WGS sequence"/>
</dbReference>
<feature type="domain" description="VTT" evidence="7">
    <location>
        <begin position="73"/>
        <end position="189"/>
    </location>
</feature>
<keyword evidence="3 6" id="KW-0812">Transmembrane</keyword>
<evidence type="ECO:0000313" key="8">
    <source>
        <dbReference type="EMBL" id="MBB5374063.1"/>
    </source>
</evidence>
<keyword evidence="5 6" id="KW-0472">Membrane</keyword>
<feature type="transmembrane region" description="Helical" evidence="6">
    <location>
        <begin position="89"/>
        <end position="110"/>
    </location>
</feature>
<dbReference type="Pfam" id="PF09335">
    <property type="entry name" value="VTT_dom"/>
    <property type="match status" value="1"/>
</dbReference>
<reference evidence="8 9" key="1">
    <citation type="submission" date="2020-08" db="EMBL/GenBank/DDBJ databases">
        <title>Genomic Encyclopedia of Type Strains, Phase IV (KMG-IV): sequencing the most valuable type-strain genomes for metagenomic binning, comparative biology and taxonomic classification.</title>
        <authorList>
            <person name="Goeker M."/>
        </authorList>
    </citation>
    <scope>NUCLEOTIDE SEQUENCE [LARGE SCALE GENOMIC DNA]</scope>
    <source>
        <strain evidence="8 9">DSM 27026</strain>
    </source>
</reference>
<dbReference type="EMBL" id="JACHFJ010000012">
    <property type="protein sequence ID" value="MBB5374063.1"/>
    <property type="molecule type" value="Genomic_DNA"/>
</dbReference>
<protein>
    <recommendedName>
        <fullName evidence="6">TVP38/TMEM64 family membrane protein</fullName>
    </recommendedName>
</protein>
<name>A0A840VDY1_9PROT</name>
<organism evidence="8 9">
    <name type="scientific">Acidocella aromatica</name>
    <dbReference type="NCBI Taxonomy" id="1303579"/>
    <lineage>
        <taxon>Bacteria</taxon>
        <taxon>Pseudomonadati</taxon>
        <taxon>Pseudomonadota</taxon>
        <taxon>Alphaproteobacteria</taxon>
        <taxon>Acetobacterales</taxon>
        <taxon>Acidocellaceae</taxon>
        <taxon>Acidocella</taxon>
    </lineage>
</organism>
<feature type="transmembrane region" description="Helical" evidence="6">
    <location>
        <begin position="153"/>
        <end position="178"/>
    </location>
</feature>
<keyword evidence="2 6" id="KW-1003">Cell membrane</keyword>
<dbReference type="GO" id="GO:0005886">
    <property type="term" value="C:plasma membrane"/>
    <property type="evidence" value="ECO:0007669"/>
    <property type="project" value="UniProtKB-SubCell"/>
</dbReference>
<proteinExistence type="inferred from homology"/>
<evidence type="ECO:0000256" key="2">
    <source>
        <dbReference type="ARBA" id="ARBA00022475"/>
    </source>
</evidence>
<dbReference type="AlphaFoldDB" id="A0A840VDY1"/>
<dbReference type="InterPro" id="IPR032816">
    <property type="entry name" value="VTT_dom"/>
</dbReference>
<comment type="subcellular location">
    <subcellularLocation>
        <location evidence="1 6">Cell membrane</location>
        <topology evidence="1 6">Multi-pass membrane protein</topology>
    </subcellularLocation>
</comment>
<evidence type="ECO:0000256" key="6">
    <source>
        <dbReference type="RuleBase" id="RU366058"/>
    </source>
</evidence>
<evidence type="ECO:0000313" key="9">
    <source>
        <dbReference type="Proteomes" id="UP000553706"/>
    </source>
</evidence>